<protein>
    <submittedName>
        <fullName evidence="2">Uncharacterized protein</fullName>
    </submittedName>
</protein>
<dbReference type="Proteomes" id="UP000013827">
    <property type="component" value="Unassembled WGS sequence"/>
</dbReference>
<dbReference type="KEGG" id="ehx:EMIHUDRAFT_246676"/>
<keyword evidence="3" id="KW-1185">Reference proteome</keyword>
<name>A0A0D3IR24_EMIH1</name>
<keyword evidence="1" id="KW-0732">Signal</keyword>
<evidence type="ECO:0000313" key="3">
    <source>
        <dbReference type="Proteomes" id="UP000013827"/>
    </source>
</evidence>
<evidence type="ECO:0000256" key="1">
    <source>
        <dbReference type="SAM" id="SignalP"/>
    </source>
</evidence>
<proteinExistence type="predicted"/>
<dbReference type="HOGENOM" id="CLU_1868988_0_0_1"/>
<reference evidence="3" key="1">
    <citation type="journal article" date="2013" name="Nature">
        <title>Pan genome of the phytoplankton Emiliania underpins its global distribution.</title>
        <authorList>
            <person name="Read B.A."/>
            <person name="Kegel J."/>
            <person name="Klute M.J."/>
            <person name="Kuo A."/>
            <person name="Lefebvre S.C."/>
            <person name="Maumus F."/>
            <person name="Mayer C."/>
            <person name="Miller J."/>
            <person name="Monier A."/>
            <person name="Salamov A."/>
            <person name="Young J."/>
            <person name="Aguilar M."/>
            <person name="Claverie J.M."/>
            <person name="Frickenhaus S."/>
            <person name="Gonzalez K."/>
            <person name="Herman E.K."/>
            <person name="Lin Y.C."/>
            <person name="Napier J."/>
            <person name="Ogata H."/>
            <person name="Sarno A.F."/>
            <person name="Shmutz J."/>
            <person name="Schroeder D."/>
            <person name="de Vargas C."/>
            <person name="Verret F."/>
            <person name="von Dassow P."/>
            <person name="Valentin K."/>
            <person name="Van de Peer Y."/>
            <person name="Wheeler G."/>
            <person name="Dacks J.B."/>
            <person name="Delwiche C.F."/>
            <person name="Dyhrman S.T."/>
            <person name="Glockner G."/>
            <person name="John U."/>
            <person name="Richards T."/>
            <person name="Worden A.Z."/>
            <person name="Zhang X."/>
            <person name="Grigoriev I.V."/>
            <person name="Allen A.E."/>
            <person name="Bidle K."/>
            <person name="Borodovsky M."/>
            <person name="Bowler C."/>
            <person name="Brownlee C."/>
            <person name="Cock J.M."/>
            <person name="Elias M."/>
            <person name="Gladyshev V.N."/>
            <person name="Groth M."/>
            <person name="Guda C."/>
            <person name="Hadaegh A."/>
            <person name="Iglesias-Rodriguez M.D."/>
            <person name="Jenkins J."/>
            <person name="Jones B.M."/>
            <person name="Lawson T."/>
            <person name="Leese F."/>
            <person name="Lindquist E."/>
            <person name="Lobanov A."/>
            <person name="Lomsadze A."/>
            <person name="Malik S.B."/>
            <person name="Marsh M.E."/>
            <person name="Mackinder L."/>
            <person name="Mock T."/>
            <person name="Mueller-Roeber B."/>
            <person name="Pagarete A."/>
            <person name="Parker M."/>
            <person name="Probert I."/>
            <person name="Quesneville H."/>
            <person name="Raines C."/>
            <person name="Rensing S.A."/>
            <person name="Riano-Pachon D.M."/>
            <person name="Richier S."/>
            <person name="Rokitta S."/>
            <person name="Shiraiwa Y."/>
            <person name="Soanes D.M."/>
            <person name="van der Giezen M."/>
            <person name="Wahlund T.M."/>
            <person name="Williams B."/>
            <person name="Wilson W."/>
            <person name="Wolfe G."/>
            <person name="Wurch L.L."/>
        </authorList>
    </citation>
    <scope>NUCLEOTIDE SEQUENCE</scope>
</reference>
<reference evidence="2" key="2">
    <citation type="submission" date="2024-10" db="UniProtKB">
        <authorList>
            <consortium name="EnsemblProtists"/>
        </authorList>
    </citation>
    <scope>IDENTIFICATION</scope>
</reference>
<dbReference type="EnsemblProtists" id="EOD13709">
    <property type="protein sequence ID" value="EOD13709"/>
    <property type="gene ID" value="EMIHUDRAFT_246676"/>
</dbReference>
<dbReference type="RefSeq" id="XP_005766138.1">
    <property type="nucleotide sequence ID" value="XM_005766081.1"/>
</dbReference>
<sequence length="137" mass="14819">MLPLLVVAASLLPVTRTPLPNKPPTSEHAHNKQLGLLDSLSTALDKHALDPLDPSPSRVPGLDYFKRLAREDYASAEVIWAGLYCSLLVSFAMQLTRAVVLAQVLPPRLLLDEAVCSLCLMLPPEVSSTIPLLLSSL</sequence>
<organism evidence="2 3">
    <name type="scientific">Emiliania huxleyi (strain CCMP1516)</name>
    <dbReference type="NCBI Taxonomy" id="280463"/>
    <lineage>
        <taxon>Eukaryota</taxon>
        <taxon>Haptista</taxon>
        <taxon>Haptophyta</taxon>
        <taxon>Prymnesiophyceae</taxon>
        <taxon>Isochrysidales</taxon>
        <taxon>Noelaerhabdaceae</taxon>
        <taxon>Emiliania</taxon>
    </lineage>
</organism>
<accession>A0A0D3IR24</accession>
<feature type="signal peptide" evidence="1">
    <location>
        <begin position="1"/>
        <end position="16"/>
    </location>
</feature>
<dbReference type="PaxDb" id="2903-EOD13709"/>
<evidence type="ECO:0000313" key="2">
    <source>
        <dbReference type="EnsemblProtists" id="EOD13709"/>
    </source>
</evidence>
<dbReference type="GeneID" id="17259860"/>
<feature type="chain" id="PRO_5044257227" evidence="1">
    <location>
        <begin position="17"/>
        <end position="137"/>
    </location>
</feature>
<dbReference type="AlphaFoldDB" id="A0A0D3IR24"/>